<dbReference type="InterPro" id="IPR002068">
    <property type="entry name" value="A-crystallin/Hsp20_dom"/>
</dbReference>
<feature type="domain" description="SHSP" evidence="4">
    <location>
        <begin position="25"/>
        <end position="138"/>
    </location>
</feature>
<evidence type="ECO:0000313" key="6">
    <source>
        <dbReference type="Proteomes" id="UP000028700"/>
    </source>
</evidence>
<evidence type="ECO:0000313" key="5">
    <source>
        <dbReference type="EMBL" id="GAK48449.1"/>
    </source>
</evidence>
<organism evidence="5 6">
    <name type="scientific">Secundilactobacillus oryzae JCM 18671</name>
    <dbReference type="NCBI Taxonomy" id="1291743"/>
    <lineage>
        <taxon>Bacteria</taxon>
        <taxon>Bacillati</taxon>
        <taxon>Bacillota</taxon>
        <taxon>Bacilli</taxon>
        <taxon>Lactobacillales</taxon>
        <taxon>Lactobacillaceae</taxon>
        <taxon>Secundilactobacillus</taxon>
    </lineage>
</organism>
<dbReference type="AlphaFoldDB" id="A0A081BK81"/>
<comment type="similarity">
    <text evidence="1 2">Belongs to the small heat shock protein (HSP20) family.</text>
</comment>
<accession>A0A081BK81</accession>
<keyword evidence="5" id="KW-0346">Stress response</keyword>
<dbReference type="Gene3D" id="2.60.40.790">
    <property type="match status" value="1"/>
</dbReference>
<sequence>MANSLMNRGFGMFDPSDFFGDFGRSFMKDTQMKTDVRETDNSYEVSSELPGFKKEDIHLDYRDNTLRISAKHDLNKEEKDKEGQLLRQERSTSNVVRSFYLPDVEKDKVTAKYDGGVLSVSLPKLNGTSQENHQIDIQ</sequence>
<dbReference type="PROSITE" id="PS01031">
    <property type="entry name" value="SHSP"/>
    <property type="match status" value="1"/>
</dbReference>
<comment type="caution">
    <text evidence="5">The sequence shown here is derived from an EMBL/GenBank/DDBJ whole genome shotgun (WGS) entry which is preliminary data.</text>
</comment>
<evidence type="ECO:0000259" key="4">
    <source>
        <dbReference type="PROSITE" id="PS01031"/>
    </source>
</evidence>
<protein>
    <submittedName>
        <fullName evidence="5">Heat shock protein</fullName>
    </submittedName>
</protein>
<dbReference type="SUPFAM" id="SSF49764">
    <property type="entry name" value="HSP20-like chaperones"/>
    <property type="match status" value="1"/>
</dbReference>
<evidence type="ECO:0000256" key="3">
    <source>
        <dbReference type="SAM" id="MobiDB-lite"/>
    </source>
</evidence>
<dbReference type="Pfam" id="PF00011">
    <property type="entry name" value="HSP20"/>
    <property type="match status" value="1"/>
</dbReference>
<dbReference type="InterPro" id="IPR031107">
    <property type="entry name" value="Small_HSP"/>
</dbReference>
<dbReference type="STRING" id="1291743.LOSG293_300200"/>
<dbReference type="CDD" id="cd06471">
    <property type="entry name" value="ACD_LpsHSP_like"/>
    <property type="match status" value="1"/>
</dbReference>
<dbReference type="eggNOG" id="COG0071">
    <property type="taxonomic scope" value="Bacteria"/>
</dbReference>
<evidence type="ECO:0000256" key="1">
    <source>
        <dbReference type="PROSITE-ProRule" id="PRU00285"/>
    </source>
</evidence>
<dbReference type="PANTHER" id="PTHR11527">
    <property type="entry name" value="HEAT-SHOCK PROTEIN 20 FAMILY MEMBER"/>
    <property type="match status" value="1"/>
</dbReference>
<name>A0A081BK81_9LACO</name>
<reference evidence="5" key="1">
    <citation type="journal article" date="2014" name="Genome Announc.">
        <title>Draft Genome Sequence of Lactobacillus oryzae Strain SG293T.</title>
        <authorList>
            <person name="Tanizawa Y."/>
            <person name="Fujisawa T."/>
            <person name="Mochizuki T."/>
            <person name="Kaminuma E."/>
            <person name="Nakamura Y."/>
            <person name="Tohno M."/>
        </authorList>
    </citation>
    <scope>NUCLEOTIDE SEQUENCE [LARGE SCALE GENOMIC DNA]</scope>
    <source>
        <strain evidence="5">SG293</strain>
    </source>
</reference>
<gene>
    <name evidence="5" type="ORF">LOSG293_300200</name>
</gene>
<keyword evidence="6" id="KW-1185">Reference proteome</keyword>
<dbReference type="InterPro" id="IPR008978">
    <property type="entry name" value="HSP20-like_chaperone"/>
</dbReference>
<feature type="compositionally biased region" description="Basic and acidic residues" evidence="3">
    <location>
        <begin position="72"/>
        <end position="90"/>
    </location>
</feature>
<dbReference type="Proteomes" id="UP000028700">
    <property type="component" value="Unassembled WGS sequence"/>
</dbReference>
<evidence type="ECO:0000256" key="2">
    <source>
        <dbReference type="RuleBase" id="RU003616"/>
    </source>
</evidence>
<dbReference type="OrthoDB" id="9811615at2"/>
<dbReference type="RefSeq" id="WP_034529038.1">
    <property type="nucleotide sequence ID" value="NZ_BBJM01000030.1"/>
</dbReference>
<dbReference type="EMBL" id="BBJM01000030">
    <property type="protein sequence ID" value="GAK48449.1"/>
    <property type="molecule type" value="Genomic_DNA"/>
</dbReference>
<feature type="region of interest" description="Disordered" evidence="3">
    <location>
        <begin position="72"/>
        <end position="91"/>
    </location>
</feature>
<proteinExistence type="inferred from homology"/>